<dbReference type="Proteomes" id="UP000570166">
    <property type="component" value="Unassembled WGS sequence"/>
</dbReference>
<evidence type="ECO:0000313" key="14">
    <source>
        <dbReference type="EMBL" id="MBA2934944.1"/>
    </source>
</evidence>
<gene>
    <name evidence="14" type="ORF">HZF05_12630</name>
</gene>
<dbReference type="PROSITE" id="PS52016">
    <property type="entry name" value="TONB_DEPENDENT_REC_3"/>
    <property type="match status" value="1"/>
</dbReference>
<feature type="region of interest" description="Disordered" evidence="10">
    <location>
        <begin position="34"/>
        <end position="58"/>
    </location>
</feature>
<dbReference type="CDD" id="cd01347">
    <property type="entry name" value="ligand_gated_channel"/>
    <property type="match status" value="1"/>
</dbReference>
<keyword evidence="3 8" id="KW-1134">Transmembrane beta strand</keyword>
<evidence type="ECO:0000259" key="12">
    <source>
        <dbReference type="Pfam" id="PF00593"/>
    </source>
</evidence>
<dbReference type="Pfam" id="PF07715">
    <property type="entry name" value="Plug"/>
    <property type="match status" value="1"/>
</dbReference>
<feature type="chain" id="PRO_5032759438" evidence="11">
    <location>
        <begin position="33"/>
        <end position="822"/>
    </location>
</feature>
<keyword evidence="2 8" id="KW-0813">Transport</keyword>
<dbReference type="GO" id="GO:0015344">
    <property type="term" value="F:siderophore uptake transmembrane transporter activity"/>
    <property type="evidence" value="ECO:0007669"/>
    <property type="project" value="TreeGrafter"/>
</dbReference>
<evidence type="ECO:0000259" key="13">
    <source>
        <dbReference type="Pfam" id="PF07715"/>
    </source>
</evidence>
<feature type="signal peptide" evidence="11">
    <location>
        <begin position="1"/>
        <end position="32"/>
    </location>
</feature>
<evidence type="ECO:0000256" key="7">
    <source>
        <dbReference type="ARBA" id="ARBA00023237"/>
    </source>
</evidence>
<dbReference type="PROSITE" id="PS51257">
    <property type="entry name" value="PROKAR_LIPOPROTEIN"/>
    <property type="match status" value="1"/>
</dbReference>
<dbReference type="InterPro" id="IPR037066">
    <property type="entry name" value="Plug_dom_sf"/>
</dbReference>
<dbReference type="PANTHER" id="PTHR32552">
    <property type="entry name" value="FERRICHROME IRON RECEPTOR-RELATED"/>
    <property type="match status" value="1"/>
</dbReference>
<evidence type="ECO:0000256" key="3">
    <source>
        <dbReference type="ARBA" id="ARBA00022452"/>
    </source>
</evidence>
<dbReference type="Gene3D" id="2.170.130.10">
    <property type="entry name" value="TonB-dependent receptor, plug domain"/>
    <property type="match status" value="1"/>
</dbReference>
<dbReference type="Gene3D" id="2.40.170.20">
    <property type="entry name" value="TonB-dependent receptor, beta-barrel domain"/>
    <property type="match status" value="1"/>
</dbReference>
<dbReference type="GO" id="GO:0009279">
    <property type="term" value="C:cell outer membrane"/>
    <property type="evidence" value="ECO:0007669"/>
    <property type="project" value="UniProtKB-SubCell"/>
</dbReference>
<evidence type="ECO:0000256" key="6">
    <source>
        <dbReference type="ARBA" id="ARBA00023136"/>
    </source>
</evidence>
<feature type="domain" description="TonB-dependent receptor-like beta-barrel" evidence="12">
    <location>
        <begin position="258"/>
        <end position="790"/>
    </location>
</feature>
<keyword evidence="6 8" id="KW-0472">Membrane</keyword>
<evidence type="ECO:0000256" key="2">
    <source>
        <dbReference type="ARBA" id="ARBA00022448"/>
    </source>
</evidence>
<keyword evidence="7 8" id="KW-0998">Cell outer membrane</keyword>
<keyword evidence="4 8" id="KW-0812">Transmembrane</keyword>
<keyword evidence="14" id="KW-0675">Receptor</keyword>
<evidence type="ECO:0000256" key="9">
    <source>
        <dbReference type="RuleBase" id="RU003357"/>
    </source>
</evidence>
<dbReference type="AlphaFoldDB" id="A0A838L719"/>
<dbReference type="PANTHER" id="PTHR32552:SF83">
    <property type="entry name" value="BLR3904 PROTEIN"/>
    <property type="match status" value="1"/>
</dbReference>
<feature type="domain" description="TonB-dependent receptor plug" evidence="13">
    <location>
        <begin position="82"/>
        <end position="182"/>
    </location>
</feature>
<comment type="subcellular location">
    <subcellularLocation>
        <location evidence="1 8">Cell outer membrane</location>
        <topology evidence="1 8">Multi-pass membrane protein</topology>
    </subcellularLocation>
</comment>
<protein>
    <submittedName>
        <fullName evidence="14">TonB-dependent receptor</fullName>
    </submittedName>
</protein>
<organism evidence="14 15">
    <name type="scientific">Sphingomonas chungangi</name>
    <dbReference type="NCBI Taxonomy" id="2683589"/>
    <lineage>
        <taxon>Bacteria</taxon>
        <taxon>Pseudomonadati</taxon>
        <taxon>Pseudomonadota</taxon>
        <taxon>Alphaproteobacteria</taxon>
        <taxon>Sphingomonadales</taxon>
        <taxon>Sphingomonadaceae</taxon>
        <taxon>Sphingomonas</taxon>
    </lineage>
</organism>
<evidence type="ECO:0000313" key="15">
    <source>
        <dbReference type="Proteomes" id="UP000570166"/>
    </source>
</evidence>
<reference evidence="14 15" key="1">
    <citation type="submission" date="2020-07" db="EMBL/GenBank/DDBJ databases">
        <authorList>
            <person name="Sun Q."/>
        </authorList>
    </citation>
    <scope>NUCLEOTIDE SEQUENCE [LARGE SCALE GENOMIC DNA]</scope>
    <source>
        <strain evidence="14 15">CGMCC 1.13654</strain>
    </source>
</reference>
<dbReference type="InterPro" id="IPR039426">
    <property type="entry name" value="TonB-dep_rcpt-like"/>
</dbReference>
<keyword evidence="15" id="KW-1185">Reference proteome</keyword>
<dbReference type="InterPro" id="IPR036942">
    <property type="entry name" value="Beta-barrel_TonB_sf"/>
</dbReference>
<evidence type="ECO:0000256" key="5">
    <source>
        <dbReference type="ARBA" id="ARBA00023077"/>
    </source>
</evidence>
<feature type="compositionally biased region" description="Gly residues" evidence="10">
    <location>
        <begin position="43"/>
        <end position="54"/>
    </location>
</feature>
<comment type="caution">
    <text evidence="14">The sequence shown here is derived from an EMBL/GenBank/DDBJ whole genome shotgun (WGS) entry which is preliminary data.</text>
</comment>
<keyword evidence="5 9" id="KW-0798">TonB box</keyword>
<sequence length="822" mass="88277">MSVSTKPAPSGAPAFLALACVGAILTPGSAWAADPAAPATGDAAGGGTADAGEGGSHREQWITVKGTYARPDVASAKSTASLLDTPQTITVIDKATLQKQNLLTLRDALTTLPGITFGAGEGGGGFGDSINLRGYSANTDITIDGVRDSAQYSRTETFDLQQIEVYNGANSVFNGSGSVGGTINLVSKLPEKRDETVIGASGGTDDYYRATLDSNIRVNDLVAFRLNAVYHHNDVPGRDVERYKRYGVAPAVTIGIDSPTRWTLMGYYQHDDNVPQYGVPYFPALGGKPDGIPYGQYFGYANVDRQKQTIGQLTSIVEHDFDDRFSIRNLTRWEEIKQTTVVDPPQAGVFHLGDICITGAAPLGYVPEGAGGTCKSGSIVVPEGSYLPGGPRGNLRDTRNTMLYDQVDLRGRVQTGPVSHEFVLGASAAWEHYNLDTGKLFMNADGSNPYAASGLPQIIIGGDPVDYTGPLNYVRSSKPYGSRDDYAAYLFDTSRIGELFEVNFGLRWEHSVGDFTTINYNVTPGAAFETISANIPQHTSDNLFSYRFGGVFKPTRSVSLYVAYGNSKTPSISTVNGGCTTGTVGTSTFVNFCDFAPEKAKNYEIGAKADLFHHHLQLTAALFRNERLNFRLPSTGLDESGNSVSVQVPGGKSRVDGLALGASGNITRAWTIFANYTYLKSKVIKSLPDDCEANPTGTAACNTLYLAAPLQGGPLQQTPKHSGSLFTTYQLPFGLQLGYGLTYEGSFAIVTNPSALIDGKYPKSKDWLTHRFFASYPVTPKLTAQVNVQNFTNTHYYTSIRNNGWAIPGATRSATFSLFYNF</sequence>
<dbReference type="InterPro" id="IPR000531">
    <property type="entry name" value="Beta-barrel_TonB"/>
</dbReference>
<keyword evidence="11" id="KW-0732">Signal</keyword>
<dbReference type="SUPFAM" id="SSF56935">
    <property type="entry name" value="Porins"/>
    <property type="match status" value="1"/>
</dbReference>
<dbReference type="EMBL" id="JACEIB010000007">
    <property type="protein sequence ID" value="MBA2934944.1"/>
    <property type="molecule type" value="Genomic_DNA"/>
</dbReference>
<comment type="similarity">
    <text evidence="8 9">Belongs to the TonB-dependent receptor family.</text>
</comment>
<proteinExistence type="inferred from homology"/>
<dbReference type="RefSeq" id="WP_160366713.1">
    <property type="nucleotide sequence ID" value="NZ_JACEIB010000007.1"/>
</dbReference>
<name>A0A838L719_9SPHN</name>
<evidence type="ECO:0000256" key="1">
    <source>
        <dbReference type="ARBA" id="ARBA00004571"/>
    </source>
</evidence>
<evidence type="ECO:0000256" key="11">
    <source>
        <dbReference type="SAM" id="SignalP"/>
    </source>
</evidence>
<evidence type="ECO:0000256" key="8">
    <source>
        <dbReference type="PROSITE-ProRule" id="PRU01360"/>
    </source>
</evidence>
<accession>A0A838L719</accession>
<dbReference type="InterPro" id="IPR012910">
    <property type="entry name" value="Plug_dom"/>
</dbReference>
<evidence type="ECO:0000256" key="4">
    <source>
        <dbReference type="ARBA" id="ARBA00022692"/>
    </source>
</evidence>
<evidence type="ECO:0000256" key="10">
    <source>
        <dbReference type="SAM" id="MobiDB-lite"/>
    </source>
</evidence>
<dbReference type="Pfam" id="PF00593">
    <property type="entry name" value="TonB_dep_Rec_b-barrel"/>
    <property type="match status" value="1"/>
</dbReference>